<dbReference type="AlphaFoldDB" id="A0A8S1ZCU1"/>
<evidence type="ECO:0000313" key="1">
    <source>
        <dbReference type="EMBL" id="CAE5956416.1"/>
    </source>
</evidence>
<organism evidence="1 2">
    <name type="scientific">Arabidopsis arenosa</name>
    <name type="common">Sand rock-cress</name>
    <name type="synonym">Cardaminopsis arenosa</name>
    <dbReference type="NCBI Taxonomy" id="38785"/>
    <lineage>
        <taxon>Eukaryota</taxon>
        <taxon>Viridiplantae</taxon>
        <taxon>Streptophyta</taxon>
        <taxon>Embryophyta</taxon>
        <taxon>Tracheophyta</taxon>
        <taxon>Spermatophyta</taxon>
        <taxon>Magnoliopsida</taxon>
        <taxon>eudicotyledons</taxon>
        <taxon>Gunneridae</taxon>
        <taxon>Pentapetalae</taxon>
        <taxon>rosids</taxon>
        <taxon>malvids</taxon>
        <taxon>Brassicales</taxon>
        <taxon>Brassicaceae</taxon>
        <taxon>Camelineae</taxon>
        <taxon>Arabidopsis</taxon>
    </lineage>
</organism>
<dbReference type="Proteomes" id="UP000682877">
    <property type="component" value="Chromosome 1"/>
</dbReference>
<dbReference type="PANTHER" id="PTHR35095">
    <property type="entry name" value="OS05G0143300 PROTEIN"/>
    <property type="match status" value="1"/>
</dbReference>
<proteinExistence type="predicted"/>
<gene>
    <name evidence="1" type="ORF">AARE701A_LOCUS193</name>
</gene>
<name>A0A8S1ZCU1_ARAAE</name>
<sequence length="400" mass="45225">MASHSYSTLGFSLLQELGSNEIIKKSRAYLVNPGGRKHDILLESSFNLKPQLLELLKPFSSSSKSNHFVEFDSTMMKHRLMDVHETGPDPLCLSLGITERYAKKQKVLEFLLSRSEEELKEGGFDLSLLSELMGLAALGSSSQLPFATSSYFYLNQESAKPLLDLMVDGNILFSSSRAELNDLVSTATEFHRLRNSTRWRKLSRLVPQFQRFDSEAPIDTLQLSAVKPDAVRLASLKSAEKTRLKPSPKKQNPKIRDKEKDLYERNRLHAFESLISLMIGNEQHRKTTMLSLKKSRGELLELLTQCSIGFAGTGMAVLFFLVCNVASRQVPFCANKFFEGALSLSLVLLSWSMSRLREALVNFNRKTINEEEISNKVERRIKEVYFRAATVIAMVALRFG</sequence>
<accession>A0A8S1ZCU1</accession>
<protein>
    <submittedName>
        <fullName evidence="1">Uncharacterized protein</fullName>
    </submittedName>
</protein>
<reference evidence="1" key="1">
    <citation type="submission" date="2021-01" db="EMBL/GenBank/DDBJ databases">
        <authorList>
            <person name="Bezrukov I."/>
        </authorList>
    </citation>
    <scope>NUCLEOTIDE SEQUENCE</scope>
</reference>
<evidence type="ECO:0000313" key="2">
    <source>
        <dbReference type="Proteomes" id="UP000682877"/>
    </source>
</evidence>
<dbReference type="EMBL" id="LR999451">
    <property type="protein sequence ID" value="CAE5956416.1"/>
    <property type="molecule type" value="Genomic_DNA"/>
</dbReference>
<keyword evidence="2" id="KW-1185">Reference proteome</keyword>
<dbReference type="PANTHER" id="PTHR35095:SF3">
    <property type="entry name" value="F15K9.6"/>
    <property type="match status" value="1"/>
</dbReference>